<dbReference type="Pfam" id="PF13011">
    <property type="entry name" value="LZ_Tnp_IS481"/>
    <property type="match status" value="1"/>
</dbReference>
<dbReference type="eggNOG" id="COG2801">
    <property type="taxonomic scope" value="Bacteria"/>
</dbReference>
<feature type="domain" description="Integrase catalytic" evidence="2">
    <location>
        <begin position="128"/>
        <end position="310"/>
    </location>
</feature>
<keyword evidence="4" id="KW-1185">Reference proteome</keyword>
<evidence type="ECO:0000313" key="4">
    <source>
        <dbReference type="Proteomes" id="UP000024942"/>
    </source>
</evidence>
<dbReference type="PANTHER" id="PTHR35004:SF6">
    <property type="entry name" value="TRANSPOSASE"/>
    <property type="match status" value="1"/>
</dbReference>
<dbReference type="RefSeq" id="WP_035542582.1">
    <property type="nucleotide sequence ID" value="NZ_ARYL01000129.1"/>
</dbReference>
<dbReference type="InterPro" id="IPR036397">
    <property type="entry name" value="RNaseH_sf"/>
</dbReference>
<dbReference type="Pfam" id="PF13683">
    <property type="entry name" value="rve_3"/>
    <property type="match status" value="1"/>
</dbReference>
<feature type="region of interest" description="Disordered" evidence="1">
    <location>
        <begin position="115"/>
        <end position="134"/>
    </location>
</feature>
<dbReference type="InterPro" id="IPR001584">
    <property type="entry name" value="Integrase_cat-core"/>
</dbReference>
<comment type="caution">
    <text evidence="3">The sequence shown here is derived from an EMBL/GenBank/DDBJ whole genome shotgun (WGS) entry which is preliminary data.</text>
</comment>
<evidence type="ECO:0000313" key="3">
    <source>
        <dbReference type="EMBL" id="KCZ97005.1"/>
    </source>
</evidence>
<dbReference type="SUPFAM" id="SSF53098">
    <property type="entry name" value="Ribonuclease H-like"/>
    <property type="match status" value="1"/>
</dbReference>
<dbReference type="InterPro" id="IPR009057">
    <property type="entry name" value="Homeodomain-like_sf"/>
</dbReference>
<dbReference type="AlphaFoldDB" id="A0A059G0V5"/>
<dbReference type="PROSITE" id="PS50994">
    <property type="entry name" value="INTEGRASE"/>
    <property type="match status" value="1"/>
</dbReference>
<organism evidence="3 4">
    <name type="scientific">Hyphomonas oceanitis SCH89</name>
    <dbReference type="NCBI Taxonomy" id="1280953"/>
    <lineage>
        <taxon>Bacteria</taxon>
        <taxon>Pseudomonadati</taxon>
        <taxon>Pseudomonadota</taxon>
        <taxon>Alphaproteobacteria</taxon>
        <taxon>Hyphomonadales</taxon>
        <taxon>Hyphomonadaceae</taxon>
        <taxon>Hyphomonas</taxon>
    </lineage>
</organism>
<dbReference type="PANTHER" id="PTHR35004">
    <property type="entry name" value="TRANSPOSASE RV3428C-RELATED"/>
    <property type="match status" value="1"/>
</dbReference>
<proteinExistence type="predicted"/>
<dbReference type="GO" id="GO:0003676">
    <property type="term" value="F:nucleic acid binding"/>
    <property type="evidence" value="ECO:0007669"/>
    <property type="project" value="InterPro"/>
</dbReference>
<dbReference type="NCBIfam" id="NF033577">
    <property type="entry name" value="transpos_IS481"/>
    <property type="match status" value="1"/>
</dbReference>
<dbReference type="InterPro" id="IPR024967">
    <property type="entry name" value="DNA-bd_IS481-type"/>
</dbReference>
<accession>A0A059G0V5</accession>
<dbReference type="PATRIC" id="fig|1280953.3.peg.4093"/>
<dbReference type="EMBL" id="ARYL01000129">
    <property type="protein sequence ID" value="KCZ97005.1"/>
    <property type="molecule type" value="Genomic_DNA"/>
</dbReference>
<evidence type="ECO:0000259" key="2">
    <source>
        <dbReference type="PROSITE" id="PS50994"/>
    </source>
</evidence>
<dbReference type="OrthoDB" id="9803878at2"/>
<sequence>MDIHENARTTPHSRAEMVRRVIEEGASRSAVAKAFGVCCKTVSKWVDRFLAEGPEGLRERSSRPHRLHRPTPGTIVDAVIKLRRQRLPGHEIARRCGVSPATVSRILRAVKLSRARDLDPPEPPRRYEHPNPGDMIHIDIKKLGRFGRPGHRITGSRKSKSIHRGIGWEYVHVAVDDASRVSFNQIHPDEKAPSAVDHLKACVAYYKRLGVAVRRVMTDNGACYRSTAFKNTCRELGLKHVRTKPYTPRTNGKAERFIQTALREWAYARSYITSDQRAACLAGWTHRYNFHRPHGGIKHQTPISRLGLPVDNLLRLHT</sequence>
<evidence type="ECO:0000256" key="1">
    <source>
        <dbReference type="SAM" id="MobiDB-lite"/>
    </source>
</evidence>
<reference evidence="3 4" key="1">
    <citation type="journal article" date="2014" name="Antonie Van Leeuwenhoek">
        <title>Hyphomonas beringensis sp. nov. and Hyphomonas chukchiensis sp. nov., isolated from surface seawater of the Bering Sea and Chukchi Sea.</title>
        <authorList>
            <person name="Li C."/>
            <person name="Lai Q."/>
            <person name="Li G."/>
            <person name="Dong C."/>
            <person name="Wang J."/>
            <person name="Liao Y."/>
            <person name="Shao Z."/>
        </authorList>
    </citation>
    <scope>NUCLEOTIDE SEQUENCE [LARGE SCALE GENOMIC DNA]</scope>
    <source>
        <strain evidence="3 4">SCH89</strain>
    </source>
</reference>
<protein>
    <submittedName>
        <fullName evidence="3">Integrase catalytic subunit</fullName>
    </submittedName>
</protein>
<dbReference type="Gene3D" id="1.10.10.60">
    <property type="entry name" value="Homeodomain-like"/>
    <property type="match status" value="1"/>
</dbReference>
<dbReference type="InterPro" id="IPR012337">
    <property type="entry name" value="RNaseH-like_sf"/>
</dbReference>
<dbReference type="SUPFAM" id="SSF46689">
    <property type="entry name" value="Homeodomain-like"/>
    <property type="match status" value="1"/>
</dbReference>
<gene>
    <name evidence="3" type="ORF">HOC_20693</name>
</gene>
<dbReference type="GO" id="GO:0015074">
    <property type="term" value="P:DNA integration"/>
    <property type="evidence" value="ECO:0007669"/>
    <property type="project" value="InterPro"/>
</dbReference>
<name>A0A059G0V5_9PROT</name>
<dbReference type="InterPro" id="IPR047656">
    <property type="entry name" value="IS481-like_transpos"/>
</dbReference>
<dbReference type="Proteomes" id="UP000024942">
    <property type="component" value="Unassembled WGS sequence"/>
</dbReference>
<dbReference type="Gene3D" id="3.30.420.10">
    <property type="entry name" value="Ribonuclease H-like superfamily/Ribonuclease H"/>
    <property type="match status" value="1"/>
</dbReference>